<accession>A0A9X3SAH5</accession>
<evidence type="ECO:0000256" key="1">
    <source>
        <dbReference type="ARBA" id="ARBA00006479"/>
    </source>
</evidence>
<evidence type="ECO:0000313" key="2">
    <source>
        <dbReference type="EMBL" id="MDA0183693.1"/>
    </source>
</evidence>
<dbReference type="PANTHER" id="PTHR18964:SF173">
    <property type="entry name" value="GLUCOKINASE"/>
    <property type="match status" value="1"/>
</dbReference>
<gene>
    <name evidence="2" type="ORF">OJ997_25515</name>
</gene>
<dbReference type="InterPro" id="IPR036388">
    <property type="entry name" value="WH-like_DNA-bd_sf"/>
</dbReference>
<dbReference type="Gene3D" id="1.10.10.10">
    <property type="entry name" value="Winged helix-like DNA-binding domain superfamily/Winged helix DNA-binding domain"/>
    <property type="match status" value="1"/>
</dbReference>
<dbReference type="PANTHER" id="PTHR18964">
    <property type="entry name" value="ROK (REPRESSOR, ORF, KINASE) FAMILY"/>
    <property type="match status" value="1"/>
</dbReference>
<dbReference type="Pfam" id="PF00480">
    <property type="entry name" value="ROK"/>
    <property type="match status" value="1"/>
</dbReference>
<dbReference type="Pfam" id="PF13412">
    <property type="entry name" value="HTH_24"/>
    <property type="match status" value="1"/>
</dbReference>
<comment type="caution">
    <text evidence="2">The sequence shown here is derived from an EMBL/GenBank/DDBJ whole genome shotgun (WGS) entry which is preliminary data.</text>
</comment>
<evidence type="ECO:0000313" key="3">
    <source>
        <dbReference type="Proteomes" id="UP001147653"/>
    </source>
</evidence>
<dbReference type="CDD" id="cd00090">
    <property type="entry name" value="HTH_ARSR"/>
    <property type="match status" value="1"/>
</dbReference>
<protein>
    <submittedName>
        <fullName evidence="2">ROK family transcriptional regulator</fullName>
    </submittedName>
</protein>
<name>A0A9X3SAH5_9ACTN</name>
<dbReference type="SUPFAM" id="SSF46785">
    <property type="entry name" value="Winged helix' DNA-binding domain"/>
    <property type="match status" value="1"/>
</dbReference>
<dbReference type="InterPro" id="IPR000600">
    <property type="entry name" value="ROK"/>
</dbReference>
<dbReference type="Proteomes" id="UP001147653">
    <property type="component" value="Unassembled WGS sequence"/>
</dbReference>
<dbReference type="AlphaFoldDB" id="A0A9X3SAH5"/>
<dbReference type="InterPro" id="IPR011991">
    <property type="entry name" value="ArsR-like_HTH"/>
</dbReference>
<dbReference type="InterPro" id="IPR036390">
    <property type="entry name" value="WH_DNA-bd_sf"/>
</dbReference>
<reference evidence="2" key="1">
    <citation type="submission" date="2022-10" db="EMBL/GenBank/DDBJ databases">
        <title>The WGS of Solirubrobacter phytolaccae KCTC 29190.</title>
        <authorList>
            <person name="Jiang Z."/>
        </authorList>
    </citation>
    <scope>NUCLEOTIDE SEQUENCE</scope>
    <source>
        <strain evidence="2">KCTC 29190</strain>
    </source>
</reference>
<dbReference type="CDD" id="cd23763">
    <property type="entry name" value="ASKHA_ATPase_ROK"/>
    <property type="match status" value="1"/>
</dbReference>
<dbReference type="InterPro" id="IPR043129">
    <property type="entry name" value="ATPase_NBD"/>
</dbReference>
<dbReference type="RefSeq" id="WP_270028107.1">
    <property type="nucleotide sequence ID" value="NZ_JAPDDP010000058.1"/>
</dbReference>
<organism evidence="2 3">
    <name type="scientific">Solirubrobacter phytolaccae</name>
    <dbReference type="NCBI Taxonomy" id="1404360"/>
    <lineage>
        <taxon>Bacteria</taxon>
        <taxon>Bacillati</taxon>
        <taxon>Actinomycetota</taxon>
        <taxon>Thermoleophilia</taxon>
        <taxon>Solirubrobacterales</taxon>
        <taxon>Solirubrobacteraceae</taxon>
        <taxon>Solirubrobacter</taxon>
    </lineage>
</organism>
<keyword evidence="3" id="KW-1185">Reference proteome</keyword>
<sequence length="356" mass="36343">MAPVKPTLELLSSLSSEHILRALMQAERATRAELAGFTGLSKPTVSESVRRLSEAGAVIDTGERTTGRGRVGTYYALGPTSGRALVVSLAPSGLVAEAVDAYGDVVARVVADVPPTGVEGALRDVAAQVAEGPFRLAVVSAADPVDRETGRLVELPDLPFLLGALDAPAVLADLVDGPVVVDNDVNWAARAEDAGRDFAYLYLGEGLGLAVVSDGEVRRGHAGLAGEIAHVLTTGPDGSAMRLTDVFAALGLRRAGTTAIDVPKLLAGLESHAALARALAGVLSAVVALVNPRAVRVGGPWGAAILPALADVVAATPRAVPIEPATVTDEPALTAARASALEQLRDAIVAAARQRT</sequence>
<comment type="similarity">
    <text evidence="1">Belongs to the ROK (NagC/XylR) family.</text>
</comment>
<dbReference type="SUPFAM" id="SSF53067">
    <property type="entry name" value="Actin-like ATPase domain"/>
    <property type="match status" value="1"/>
</dbReference>
<dbReference type="Gene3D" id="3.30.420.40">
    <property type="match status" value="2"/>
</dbReference>
<dbReference type="EMBL" id="JAPDDP010000058">
    <property type="protein sequence ID" value="MDA0183693.1"/>
    <property type="molecule type" value="Genomic_DNA"/>
</dbReference>
<proteinExistence type="inferred from homology"/>